<evidence type="ECO:0000256" key="1">
    <source>
        <dbReference type="SAM" id="MobiDB-lite"/>
    </source>
</evidence>
<dbReference type="KEGG" id="dcr:108193750"/>
<evidence type="ECO:0000259" key="3">
    <source>
        <dbReference type="Pfam" id="PF14389"/>
    </source>
</evidence>
<proteinExistence type="predicted"/>
<comment type="caution">
    <text evidence="4">The sequence shown here is derived from an EMBL/GenBank/DDBJ whole genome shotgun (WGS) entry which is preliminary data.</text>
</comment>
<dbReference type="AlphaFoldDB" id="A0A164U936"/>
<dbReference type="PANTHER" id="PTHR23054">
    <property type="entry name" value="TERNARY COMPLEX FACTOR MIP1, LEUCINE-ZIPPER-RELATED"/>
    <property type="match status" value="1"/>
</dbReference>
<dbReference type="PANTHER" id="PTHR23054:SF18">
    <property type="entry name" value="TERNARY COMPLEX FACTOR MIP1, LEUCINE-ZIPPER"/>
    <property type="match status" value="1"/>
</dbReference>
<feature type="compositionally biased region" description="Low complexity" evidence="1">
    <location>
        <begin position="307"/>
        <end position="323"/>
    </location>
</feature>
<gene>
    <name evidence="4" type="ORF">DCAR_025663</name>
</gene>
<feature type="domain" description="Ternary complex factor MIP1 leucine-zipper" evidence="3">
    <location>
        <begin position="69"/>
        <end position="148"/>
    </location>
</feature>
<dbReference type="OMA" id="RTAMQRC"/>
<name>A0A164U936_DAUCS</name>
<dbReference type="STRING" id="79200.A0A164U936"/>
<dbReference type="Pfam" id="PF14389">
    <property type="entry name" value="Lzipper-MIP1"/>
    <property type="match status" value="1"/>
</dbReference>
<feature type="region of interest" description="Disordered" evidence="1">
    <location>
        <begin position="306"/>
        <end position="328"/>
    </location>
</feature>
<dbReference type="EMBL" id="LNRQ01000007">
    <property type="protein sequence ID" value="KZM88588.1"/>
    <property type="molecule type" value="Genomic_DNA"/>
</dbReference>
<evidence type="ECO:0000259" key="2">
    <source>
        <dbReference type="Pfam" id="PF04784"/>
    </source>
</evidence>
<evidence type="ECO:0000313" key="4">
    <source>
        <dbReference type="EMBL" id="KZM88588.1"/>
    </source>
</evidence>
<organism evidence="4">
    <name type="scientific">Daucus carota subsp. sativus</name>
    <name type="common">Carrot</name>
    <dbReference type="NCBI Taxonomy" id="79200"/>
    <lineage>
        <taxon>Eukaryota</taxon>
        <taxon>Viridiplantae</taxon>
        <taxon>Streptophyta</taxon>
        <taxon>Embryophyta</taxon>
        <taxon>Tracheophyta</taxon>
        <taxon>Spermatophyta</taxon>
        <taxon>Magnoliopsida</taxon>
        <taxon>eudicotyledons</taxon>
        <taxon>Gunneridae</taxon>
        <taxon>Pentapetalae</taxon>
        <taxon>asterids</taxon>
        <taxon>campanulids</taxon>
        <taxon>Apiales</taxon>
        <taxon>Apiaceae</taxon>
        <taxon>Apioideae</taxon>
        <taxon>Scandiceae</taxon>
        <taxon>Daucinae</taxon>
        <taxon>Daucus</taxon>
        <taxon>Daucus sect. Daucus</taxon>
    </lineage>
</organism>
<dbReference type="Gramene" id="KZM88588">
    <property type="protein sequence ID" value="KZM88588"/>
    <property type="gene ID" value="DCAR_025663"/>
</dbReference>
<protein>
    <recommendedName>
        <fullName evidence="5">DUF547 domain-containing protein</fullName>
    </recommendedName>
</protein>
<evidence type="ECO:0008006" key="5">
    <source>
        <dbReference type="Google" id="ProtNLM"/>
    </source>
</evidence>
<dbReference type="Pfam" id="PF04784">
    <property type="entry name" value="DUF547"/>
    <property type="match status" value="1"/>
</dbReference>
<feature type="domain" description="DUF547" evidence="2">
    <location>
        <begin position="398"/>
        <end position="533"/>
    </location>
</feature>
<dbReference type="OrthoDB" id="418495at2759"/>
<dbReference type="InterPro" id="IPR025757">
    <property type="entry name" value="MIP1_Leuzipper"/>
</dbReference>
<sequence length="610" mass="68427">MATEKRGKYSMLGVGVISVHKPSQSIPGKISLDEDNLDHLCKAVECPKLDNGHLEGCTSSNEKSSSSPHVQNTLRQEILQLEKRLQDQVAVRGVLEKTLGGMPVSHDSKNEIPLPKPTTELIKDISELELEVMHLEQYLLSLYRKAFDPHQIPTISPSTKVETVKSPVTSTNENFLQRSVADSTSGRKACNTQADRQFVNPPINVCEEEGLVDPGVLRCQSSLSQYSTTSLAAGPLGRGVHACYSQPSSMVKYAQNNANLISLAEYLGTPIADHMPETPNKLSEDMIKCVCDIYYKLSDPPLANHRLSSPTSSLSSTSAFSPSDHSEMWSPGLRKYLSSDERLDNPFHIQGPKEFSGPYSTMVEVQHICRDTKKLIDVEHLLQKYRSLISQLVEIDPRKMNHEEKLSFWINVHNAMVMHAYLTYGIPQNNVKRLLLLQKAAYNIGNQIISADLIQSTILGCRMSRPGQWLPRLLLSSRSKLKAGDKRQAYSIEHQQPLLHFALCAGSHSDPPIRVYTSKRVLEELETAKEEYLRATIGIRKDHKVLLPKLVESFAKDSSLCSASVMDMIHKSLPESARKNLKKCQTSKSRKLIEWIPCNFNFRYLISKSW</sequence>
<accession>A0A164U936</accession>
<dbReference type="InterPro" id="IPR006869">
    <property type="entry name" value="DUF547"/>
</dbReference>
<reference evidence="4" key="1">
    <citation type="journal article" date="2016" name="Nat. Genet.">
        <title>A high-quality carrot genome assembly provides new insights into carotenoid accumulation and asterid genome evolution.</title>
        <authorList>
            <person name="Iorizzo M."/>
            <person name="Ellison S."/>
            <person name="Senalik D."/>
            <person name="Zeng P."/>
            <person name="Satapoomin P."/>
            <person name="Huang J."/>
            <person name="Bowman M."/>
            <person name="Iovene M."/>
            <person name="Sanseverino W."/>
            <person name="Cavagnaro P."/>
            <person name="Yildiz M."/>
            <person name="Macko-Podgorni A."/>
            <person name="Moranska E."/>
            <person name="Grzebelus E."/>
            <person name="Grzebelus D."/>
            <person name="Ashrafi H."/>
            <person name="Zheng Z."/>
            <person name="Cheng S."/>
            <person name="Spooner D."/>
            <person name="Van Deynze A."/>
            <person name="Simon P."/>
        </authorList>
    </citation>
    <scope>NUCLEOTIDE SEQUENCE [LARGE SCALE GENOMIC DNA]</scope>
    <source>
        <tissue evidence="4">Leaf</tissue>
    </source>
</reference>